<dbReference type="AlphaFoldDB" id="A0A9J7BQ64"/>
<evidence type="ECO:0000313" key="2">
    <source>
        <dbReference type="EMBL" id="UWZ84923.1"/>
    </source>
</evidence>
<dbReference type="KEGG" id="orp:MOP44_03045"/>
<reference evidence="2" key="1">
    <citation type="submission" date="2021-04" db="EMBL/GenBank/DDBJ databases">
        <title>Phylogenetic analysis of Acidobacteriaceae.</title>
        <authorList>
            <person name="Qiu L."/>
            <person name="Zhang Q."/>
        </authorList>
    </citation>
    <scope>NUCLEOTIDE SEQUENCE</scope>
    <source>
        <strain evidence="2">DSM 25168</strain>
    </source>
</reference>
<accession>A0A9J7BQ64</accession>
<evidence type="ECO:0000256" key="1">
    <source>
        <dbReference type="SAM" id="MobiDB-lite"/>
    </source>
</evidence>
<protein>
    <submittedName>
        <fullName evidence="2">Uncharacterized protein</fullName>
    </submittedName>
</protein>
<sequence>MKEVETFQRVHGRLPDSLSEIGERDGESGPVYYQKQKDGSFVVWYGLRLGESEVYDSKTGRWDERD</sequence>
<feature type="region of interest" description="Disordered" evidence="1">
    <location>
        <begin position="1"/>
        <end position="32"/>
    </location>
</feature>
<evidence type="ECO:0000313" key="3">
    <source>
        <dbReference type="Proteomes" id="UP001059380"/>
    </source>
</evidence>
<dbReference type="Proteomes" id="UP001059380">
    <property type="component" value="Chromosome"/>
</dbReference>
<name>A0A9J7BQ64_9BACT</name>
<dbReference type="EMBL" id="CP093313">
    <property type="protein sequence ID" value="UWZ84923.1"/>
    <property type="molecule type" value="Genomic_DNA"/>
</dbReference>
<gene>
    <name evidence="2" type="ORF">MOP44_03045</name>
</gene>
<keyword evidence="3" id="KW-1185">Reference proteome</keyword>
<proteinExistence type="predicted"/>
<dbReference type="RefSeq" id="WP_260794429.1">
    <property type="nucleotide sequence ID" value="NZ_CP093313.1"/>
</dbReference>
<organism evidence="2 3">
    <name type="scientific">Occallatibacter riparius</name>
    <dbReference type="NCBI Taxonomy" id="1002689"/>
    <lineage>
        <taxon>Bacteria</taxon>
        <taxon>Pseudomonadati</taxon>
        <taxon>Acidobacteriota</taxon>
        <taxon>Terriglobia</taxon>
        <taxon>Terriglobales</taxon>
        <taxon>Acidobacteriaceae</taxon>
        <taxon>Occallatibacter</taxon>
    </lineage>
</organism>